<dbReference type="GO" id="GO:0035556">
    <property type="term" value="P:intracellular signal transduction"/>
    <property type="evidence" value="ECO:0007669"/>
    <property type="project" value="InterPro"/>
</dbReference>
<evidence type="ECO:0000256" key="8">
    <source>
        <dbReference type="ARBA" id="ARBA00023239"/>
    </source>
</evidence>
<feature type="domain" description="Guanylate cyclase" evidence="9">
    <location>
        <begin position="40"/>
        <end position="84"/>
    </location>
</feature>
<dbReference type="InterPro" id="IPR001054">
    <property type="entry name" value="A/G_cyclase"/>
</dbReference>
<protein>
    <submittedName>
        <fullName evidence="11">Guanylate cyclase domain-containing protein</fullName>
    </submittedName>
</protein>
<comment type="subcellular location">
    <subcellularLocation>
        <location evidence="2">Membrane</location>
    </subcellularLocation>
</comment>
<name>A0A1I8ABT3_9BILA</name>
<keyword evidence="10" id="KW-1185">Reference proteome</keyword>
<dbReference type="Proteomes" id="UP000095287">
    <property type="component" value="Unplaced"/>
</dbReference>
<keyword evidence="8" id="KW-0456">Lyase</keyword>
<dbReference type="SMART" id="SM00044">
    <property type="entry name" value="CYCc"/>
    <property type="match status" value="1"/>
</dbReference>
<dbReference type="PANTHER" id="PTHR11920:SF498">
    <property type="entry name" value="RECEPTOR-TYPE GUANYLATE CYCLASE GCY-8"/>
    <property type="match status" value="1"/>
</dbReference>
<evidence type="ECO:0000256" key="7">
    <source>
        <dbReference type="ARBA" id="ARBA00023180"/>
    </source>
</evidence>
<dbReference type="GO" id="GO:0004016">
    <property type="term" value="F:adenylate cyclase activity"/>
    <property type="evidence" value="ECO:0007669"/>
    <property type="project" value="TreeGrafter"/>
</dbReference>
<dbReference type="Pfam" id="PF00211">
    <property type="entry name" value="Guanylate_cyc"/>
    <property type="match status" value="1"/>
</dbReference>
<dbReference type="WBParaSite" id="L893_g3841.t1">
    <property type="protein sequence ID" value="L893_g3841.t1"/>
    <property type="gene ID" value="L893_g3841"/>
</dbReference>
<evidence type="ECO:0000259" key="9">
    <source>
        <dbReference type="PROSITE" id="PS50125"/>
    </source>
</evidence>
<dbReference type="PROSITE" id="PS50125">
    <property type="entry name" value="GUANYLATE_CYCLASE_2"/>
    <property type="match status" value="1"/>
</dbReference>
<dbReference type="GO" id="GO:0005886">
    <property type="term" value="C:plasma membrane"/>
    <property type="evidence" value="ECO:0007669"/>
    <property type="project" value="TreeGrafter"/>
</dbReference>
<keyword evidence="7" id="KW-0325">Glycoprotein</keyword>
<comment type="catalytic activity">
    <reaction evidence="1">
        <text>GTP = 3',5'-cyclic GMP + diphosphate</text>
        <dbReference type="Rhea" id="RHEA:13665"/>
        <dbReference type="ChEBI" id="CHEBI:33019"/>
        <dbReference type="ChEBI" id="CHEBI:37565"/>
        <dbReference type="ChEBI" id="CHEBI:57746"/>
        <dbReference type="EC" id="4.6.1.2"/>
    </reaction>
</comment>
<evidence type="ECO:0000256" key="5">
    <source>
        <dbReference type="ARBA" id="ARBA00022989"/>
    </source>
</evidence>
<evidence type="ECO:0000256" key="3">
    <source>
        <dbReference type="ARBA" id="ARBA00022692"/>
    </source>
</evidence>
<dbReference type="CDD" id="cd07302">
    <property type="entry name" value="CHD"/>
    <property type="match status" value="1"/>
</dbReference>
<evidence type="ECO:0000256" key="2">
    <source>
        <dbReference type="ARBA" id="ARBA00004370"/>
    </source>
</evidence>
<dbReference type="PANTHER" id="PTHR11920">
    <property type="entry name" value="GUANYLYL CYCLASE"/>
    <property type="match status" value="1"/>
</dbReference>
<dbReference type="SUPFAM" id="SSF55073">
    <property type="entry name" value="Nucleotide cyclase"/>
    <property type="match status" value="1"/>
</dbReference>
<evidence type="ECO:0000256" key="4">
    <source>
        <dbReference type="ARBA" id="ARBA00022741"/>
    </source>
</evidence>
<keyword evidence="4" id="KW-0547">Nucleotide-binding</keyword>
<evidence type="ECO:0000256" key="6">
    <source>
        <dbReference type="ARBA" id="ARBA00023136"/>
    </source>
</evidence>
<proteinExistence type="predicted"/>
<accession>A0A1I8ABT3</accession>
<dbReference type="GO" id="GO:0004383">
    <property type="term" value="F:guanylate cyclase activity"/>
    <property type="evidence" value="ECO:0007669"/>
    <property type="project" value="UniProtKB-EC"/>
</dbReference>
<organism evidence="10 11">
    <name type="scientific">Steinernema glaseri</name>
    <dbReference type="NCBI Taxonomy" id="37863"/>
    <lineage>
        <taxon>Eukaryota</taxon>
        <taxon>Metazoa</taxon>
        <taxon>Ecdysozoa</taxon>
        <taxon>Nematoda</taxon>
        <taxon>Chromadorea</taxon>
        <taxon>Rhabditida</taxon>
        <taxon>Tylenchina</taxon>
        <taxon>Panagrolaimomorpha</taxon>
        <taxon>Strongyloidoidea</taxon>
        <taxon>Steinernematidae</taxon>
        <taxon>Steinernema</taxon>
    </lineage>
</organism>
<reference evidence="11" key="1">
    <citation type="submission" date="2016-11" db="UniProtKB">
        <authorList>
            <consortium name="WormBaseParasite"/>
        </authorList>
    </citation>
    <scope>IDENTIFICATION</scope>
</reference>
<keyword evidence="6" id="KW-0472">Membrane</keyword>
<keyword evidence="5" id="KW-1133">Transmembrane helix</keyword>
<sequence>MLEEANVRADKLLSQLLPRYVANELKLGRAVPPKLFTSATVLFSDIVGFTTLCSSSTPLEVVNMLNGIYSGFDDCIQRHGAYKVGRNLRDLLKLTLGGNNWRRVYGSIWHTGGKWNTTHSVHC</sequence>
<keyword evidence="3" id="KW-0812">Transmembrane</keyword>
<dbReference type="GO" id="GO:0001653">
    <property type="term" value="F:peptide receptor activity"/>
    <property type="evidence" value="ECO:0007669"/>
    <property type="project" value="TreeGrafter"/>
</dbReference>
<evidence type="ECO:0000313" key="10">
    <source>
        <dbReference type="Proteomes" id="UP000095287"/>
    </source>
</evidence>
<dbReference type="AlphaFoldDB" id="A0A1I8ABT3"/>
<dbReference type="InterPro" id="IPR050401">
    <property type="entry name" value="Cyclic_nucleotide_synthase"/>
</dbReference>
<dbReference type="Gene3D" id="3.30.70.1230">
    <property type="entry name" value="Nucleotide cyclase"/>
    <property type="match status" value="1"/>
</dbReference>
<dbReference type="GO" id="GO:0000166">
    <property type="term" value="F:nucleotide binding"/>
    <property type="evidence" value="ECO:0007669"/>
    <property type="project" value="UniProtKB-KW"/>
</dbReference>
<evidence type="ECO:0000256" key="1">
    <source>
        <dbReference type="ARBA" id="ARBA00001436"/>
    </source>
</evidence>
<evidence type="ECO:0000313" key="11">
    <source>
        <dbReference type="WBParaSite" id="L893_g3841.t1"/>
    </source>
</evidence>
<dbReference type="GO" id="GO:0007168">
    <property type="term" value="P:receptor guanylyl cyclase signaling pathway"/>
    <property type="evidence" value="ECO:0007669"/>
    <property type="project" value="TreeGrafter"/>
</dbReference>
<dbReference type="InterPro" id="IPR029787">
    <property type="entry name" value="Nucleotide_cyclase"/>
</dbReference>